<sequence>MHKKTTSSNILFCIVRKNLSDKTILYLINNFKQKQAPQSTVTREIKKEKLRNF</sequence>
<gene>
    <name evidence="1" type="ORF">JCM15548_1597</name>
</gene>
<protein>
    <submittedName>
        <fullName evidence="1">Uncharacterized protein</fullName>
    </submittedName>
</protein>
<dbReference type="EMBL" id="BAZW01000003">
    <property type="protein sequence ID" value="GAO28492.1"/>
    <property type="molecule type" value="Genomic_DNA"/>
</dbReference>
<accession>A0A0E9LSE6</accession>
<dbReference type="AlphaFoldDB" id="A0A0E9LSE6"/>
<comment type="caution">
    <text evidence="1">The sequence shown here is derived from an EMBL/GenBank/DDBJ whole genome shotgun (WGS) entry which is preliminary data.</text>
</comment>
<evidence type="ECO:0000313" key="2">
    <source>
        <dbReference type="Proteomes" id="UP000032900"/>
    </source>
</evidence>
<evidence type="ECO:0000313" key="1">
    <source>
        <dbReference type="EMBL" id="GAO28492.1"/>
    </source>
</evidence>
<keyword evidence="2" id="KW-1185">Reference proteome</keyword>
<proteinExistence type="predicted"/>
<organism evidence="1 2">
    <name type="scientific">Geofilum rubicundum JCM 15548</name>
    <dbReference type="NCBI Taxonomy" id="1236989"/>
    <lineage>
        <taxon>Bacteria</taxon>
        <taxon>Pseudomonadati</taxon>
        <taxon>Bacteroidota</taxon>
        <taxon>Bacteroidia</taxon>
        <taxon>Marinilabiliales</taxon>
        <taxon>Marinilabiliaceae</taxon>
        <taxon>Geofilum</taxon>
    </lineage>
</organism>
<name>A0A0E9LSE6_9BACT</name>
<reference evidence="1 2" key="1">
    <citation type="journal article" date="2015" name="Microbes Environ.">
        <title>Distribution and evolution of nitrogen fixation genes in the phylum bacteroidetes.</title>
        <authorList>
            <person name="Inoue J."/>
            <person name="Oshima K."/>
            <person name="Suda W."/>
            <person name="Sakamoto M."/>
            <person name="Iino T."/>
            <person name="Noda S."/>
            <person name="Hongoh Y."/>
            <person name="Hattori M."/>
            <person name="Ohkuma M."/>
        </authorList>
    </citation>
    <scope>NUCLEOTIDE SEQUENCE [LARGE SCALE GENOMIC DNA]</scope>
    <source>
        <strain evidence="1">JCM 15548</strain>
    </source>
</reference>
<dbReference type="Proteomes" id="UP000032900">
    <property type="component" value="Unassembled WGS sequence"/>
</dbReference>